<gene>
    <name evidence="2" type="ORF">DWB68_12840</name>
</gene>
<dbReference type="SUPFAM" id="SSF48452">
    <property type="entry name" value="TPR-like"/>
    <property type="match status" value="1"/>
</dbReference>
<accession>A0A399JBJ6</accession>
<organism evidence="2 3">
    <name type="scientific">Galactobacter valiniphilus</name>
    <dbReference type="NCBI Taxonomy" id="2676122"/>
    <lineage>
        <taxon>Bacteria</taxon>
        <taxon>Bacillati</taxon>
        <taxon>Actinomycetota</taxon>
        <taxon>Actinomycetes</taxon>
        <taxon>Micrococcales</taxon>
        <taxon>Micrococcaceae</taxon>
        <taxon>Galactobacter</taxon>
    </lineage>
</organism>
<reference evidence="2 3" key="1">
    <citation type="submission" date="2018-07" db="EMBL/GenBank/DDBJ databases">
        <title>Arthrobacter sp. nov., isolated from raw cow's milk with high bacterial count.</title>
        <authorList>
            <person name="Hahne J."/>
            <person name="Isele D."/>
            <person name="Lipski A."/>
        </authorList>
    </citation>
    <scope>NUCLEOTIDE SEQUENCE [LARGE SCALE GENOMIC DNA]</scope>
    <source>
        <strain evidence="2 3">JZ R-35</strain>
    </source>
</reference>
<dbReference type="AlphaFoldDB" id="A0A399JBJ6"/>
<dbReference type="Gene3D" id="1.25.40.10">
    <property type="entry name" value="Tetratricopeptide repeat domain"/>
    <property type="match status" value="1"/>
</dbReference>
<protein>
    <recommendedName>
        <fullName evidence="1">Tetratrico peptide repeat group 5 domain-containing protein</fullName>
    </recommendedName>
</protein>
<dbReference type="EMBL" id="QQXK01000028">
    <property type="protein sequence ID" value="RII41402.1"/>
    <property type="molecule type" value="Genomic_DNA"/>
</dbReference>
<evidence type="ECO:0000313" key="3">
    <source>
        <dbReference type="Proteomes" id="UP000265419"/>
    </source>
</evidence>
<dbReference type="RefSeq" id="WP_119425522.1">
    <property type="nucleotide sequence ID" value="NZ_QQXK01000028.1"/>
</dbReference>
<evidence type="ECO:0000313" key="2">
    <source>
        <dbReference type="EMBL" id="RII41402.1"/>
    </source>
</evidence>
<sequence>MGGEPRPKLPPAVVERLEALLAARDRANMAPTIAALLPILEAYPESARVLYEVGGAYDTAGEEATARGYYERALAAGLGGDERRRCFLQYGSTLRNLGELEASLAVFERARGEFPGSASLRAFEAITLHAAGRSDEAVAALLEVAAEHVGAEEIRRYVPALLGNAAWIREQAAAAVEEPRRGPTAQT</sequence>
<comment type="caution">
    <text evidence="2">The sequence shown here is derived from an EMBL/GenBank/DDBJ whole genome shotgun (WGS) entry which is preliminary data.</text>
</comment>
<dbReference type="Pfam" id="PF12688">
    <property type="entry name" value="TPR_5"/>
    <property type="match status" value="1"/>
</dbReference>
<keyword evidence="3" id="KW-1185">Reference proteome</keyword>
<dbReference type="InterPro" id="IPR041656">
    <property type="entry name" value="TPR_5"/>
</dbReference>
<evidence type="ECO:0000259" key="1">
    <source>
        <dbReference type="Pfam" id="PF12688"/>
    </source>
</evidence>
<name>A0A399JBJ6_9MICC</name>
<dbReference type="InterPro" id="IPR011990">
    <property type="entry name" value="TPR-like_helical_dom_sf"/>
</dbReference>
<feature type="domain" description="Tetratrico peptide repeat group 5" evidence="1">
    <location>
        <begin position="49"/>
        <end position="149"/>
    </location>
</feature>
<dbReference type="Proteomes" id="UP000265419">
    <property type="component" value="Unassembled WGS sequence"/>
</dbReference>
<proteinExistence type="predicted"/>